<evidence type="ECO:0000313" key="4">
    <source>
        <dbReference type="Proteomes" id="UP000324020"/>
    </source>
</evidence>
<keyword evidence="4" id="KW-1185">Reference proteome</keyword>
<dbReference type="NCBIfam" id="NF003371">
    <property type="entry name" value="PRK04447.1-4"/>
    <property type="match status" value="1"/>
</dbReference>
<dbReference type="SUPFAM" id="SSF52733">
    <property type="entry name" value="Nicotinate mononucleotide:5,6-dimethylbenzimidazole phosphoribosyltransferase (CobT)"/>
    <property type="match status" value="1"/>
</dbReference>
<dbReference type="EMBL" id="FNBO01000001">
    <property type="protein sequence ID" value="SDF01437.1"/>
    <property type="molecule type" value="Genomic_DNA"/>
</dbReference>
<protein>
    <recommendedName>
        <fullName evidence="1">UPF0284 protein SAMN04488067_101437</fullName>
    </recommendedName>
</protein>
<evidence type="ECO:0000256" key="1">
    <source>
        <dbReference type="HAMAP-Rule" id="MF_01086"/>
    </source>
</evidence>
<accession>A0A1G7HLR5</accession>
<dbReference type="Gene3D" id="3.40.50.10210">
    <property type="match status" value="1"/>
</dbReference>
<name>A0A1G7HLR5_9EURY</name>
<feature type="region of interest" description="Disordered" evidence="2">
    <location>
        <begin position="350"/>
        <end position="373"/>
    </location>
</feature>
<dbReference type="PANTHER" id="PTHR38811:SF1">
    <property type="entry name" value="UPF0284 PROTEIN SLL1500"/>
    <property type="match status" value="1"/>
</dbReference>
<organism evidence="3 4">
    <name type="scientific">Halorubrum xinjiangense</name>
    <dbReference type="NCBI Taxonomy" id="261291"/>
    <lineage>
        <taxon>Archaea</taxon>
        <taxon>Methanobacteriati</taxon>
        <taxon>Methanobacteriota</taxon>
        <taxon>Stenosarchaea group</taxon>
        <taxon>Halobacteria</taxon>
        <taxon>Halobacteriales</taxon>
        <taxon>Haloferacaceae</taxon>
        <taxon>Halorubrum</taxon>
    </lineage>
</organism>
<dbReference type="PANTHER" id="PTHR38811">
    <property type="match status" value="1"/>
</dbReference>
<comment type="similarity">
    <text evidence="1">Belongs to the UPF0284 family.</text>
</comment>
<sequence length="373" mass="36360">MGDVRLVVVAGTTETAAIDGISAAGADPELRVHTPSADLEIVEAGRPAPGSPVPVSPSGCPTPAVVTRAVRELLGSESLPVEFLDAGLGAPTAATVRDLGTSPGGDVRDPEPVPEAAAVFERARELAPELAGSGDEGGSDSGGSEAAELLVAETIPGGTTTALGALTALGERAAVSSSLPANPIERKRRVVAEGLDASGLDPGDAAGDPIEAVRLAGDPVLAAVAGLIVGCADAEVDVTLAGGTQLAAAAALARHAGVDRPLPLATTSLVAGDPTADLPALAADLDLTLSAADPGFAESDHPAMAAYARGEAKEGVGMGGALALADRAGVADAAVRERIAAVTDRLLAERAGTEGSGDAGVNGPAPSNGGDLR</sequence>
<dbReference type="InterPro" id="IPR002805">
    <property type="entry name" value="Nict_dMeBzImd_PRibTrfase_arc"/>
</dbReference>
<dbReference type="GO" id="GO:0008939">
    <property type="term" value="F:nicotinate-nucleotide-dimethylbenzimidazole phosphoribosyltransferase activity"/>
    <property type="evidence" value="ECO:0007669"/>
    <property type="project" value="InterPro"/>
</dbReference>
<evidence type="ECO:0000256" key="2">
    <source>
        <dbReference type="SAM" id="MobiDB-lite"/>
    </source>
</evidence>
<dbReference type="Proteomes" id="UP000324020">
    <property type="component" value="Unassembled WGS sequence"/>
</dbReference>
<evidence type="ECO:0000313" key="3">
    <source>
        <dbReference type="EMBL" id="SDF01437.1"/>
    </source>
</evidence>
<dbReference type="AlphaFoldDB" id="A0A1G7HLR5"/>
<dbReference type="HAMAP" id="MF_01086">
    <property type="entry name" value="UPF0284"/>
    <property type="match status" value="1"/>
</dbReference>
<proteinExistence type="inferred from homology"/>
<dbReference type="InterPro" id="IPR036087">
    <property type="entry name" value="Nict_dMeBzImd_PRibTrfase_sf"/>
</dbReference>
<gene>
    <name evidence="3" type="ORF">SAMN04488067_101437</name>
</gene>
<dbReference type="RefSeq" id="WP_149797421.1">
    <property type="nucleotide sequence ID" value="NZ_FNBO01000001.1"/>
</dbReference>
<reference evidence="3 4" key="1">
    <citation type="submission" date="2016-10" db="EMBL/GenBank/DDBJ databases">
        <authorList>
            <person name="Varghese N."/>
            <person name="Submissions S."/>
        </authorList>
    </citation>
    <scope>NUCLEOTIDE SEQUENCE [LARGE SCALE GENOMIC DNA]</scope>
    <source>
        <strain evidence="3 4">CGMCC 1.3527</strain>
    </source>
</reference>
<dbReference type="OrthoDB" id="9136at2157"/>